<dbReference type="EMBL" id="VSKL01000012">
    <property type="protein sequence ID" value="TYB69486.1"/>
    <property type="molecule type" value="Genomic_DNA"/>
</dbReference>
<reference evidence="1 2" key="1">
    <citation type="submission" date="2019-08" db="EMBL/GenBank/DDBJ databases">
        <title>Genomes of Antarctic Bizionia species.</title>
        <authorList>
            <person name="Bowman J.P."/>
        </authorList>
    </citation>
    <scope>NUCLEOTIDE SEQUENCE [LARGE SCALE GENOMIC DNA]</scope>
    <source>
        <strain evidence="1 2">APA-1</strain>
    </source>
</reference>
<name>A0A5D0QKN3_9FLAO</name>
<keyword evidence="2" id="KW-1185">Reference proteome</keyword>
<organism evidence="1 2">
    <name type="scientific">Bizionia algoritergicola</name>
    <dbReference type="NCBI Taxonomy" id="291187"/>
    <lineage>
        <taxon>Bacteria</taxon>
        <taxon>Pseudomonadati</taxon>
        <taxon>Bacteroidota</taxon>
        <taxon>Flavobacteriia</taxon>
        <taxon>Flavobacteriales</taxon>
        <taxon>Flavobacteriaceae</taxon>
        <taxon>Bizionia</taxon>
    </lineage>
</organism>
<accession>A0A5D0QKN3</accession>
<sequence>MTKRQSQQLGIQKNKLLRYQTVLDYYHEIYNEDIPLTKLHRKFIYPRFHISRTTFYKILGTPVSKELKEIKAFEDSQLSMF</sequence>
<dbReference type="AlphaFoldDB" id="A0A5D0QKN3"/>
<protein>
    <submittedName>
        <fullName evidence="1">Uncharacterized protein</fullName>
    </submittedName>
</protein>
<evidence type="ECO:0000313" key="1">
    <source>
        <dbReference type="EMBL" id="TYB69486.1"/>
    </source>
</evidence>
<dbReference type="Proteomes" id="UP000324358">
    <property type="component" value="Unassembled WGS sequence"/>
</dbReference>
<proteinExistence type="predicted"/>
<gene>
    <name evidence="1" type="ORF">ES675_16135</name>
</gene>
<comment type="caution">
    <text evidence="1">The sequence shown here is derived from an EMBL/GenBank/DDBJ whole genome shotgun (WGS) entry which is preliminary data.</text>
</comment>
<evidence type="ECO:0000313" key="2">
    <source>
        <dbReference type="Proteomes" id="UP000324358"/>
    </source>
</evidence>
<dbReference type="OrthoDB" id="1151453at2"/>